<reference evidence="1 2" key="1">
    <citation type="submission" date="2020-08" db="EMBL/GenBank/DDBJ databases">
        <authorList>
            <person name="Koutsovoulos G."/>
            <person name="Danchin GJ E."/>
        </authorList>
    </citation>
    <scope>NUCLEOTIDE SEQUENCE [LARGE SCALE GENOMIC DNA]</scope>
</reference>
<protein>
    <submittedName>
        <fullName evidence="1">Uncharacterized protein</fullName>
    </submittedName>
</protein>
<accession>A0A6V7XZL0</accession>
<comment type="caution">
    <text evidence="1">The sequence shown here is derived from an EMBL/GenBank/DDBJ whole genome shotgun (WGS) entry which is preliminary data.</text>
</comment>
<organism evidence="1 2">
    <name type="scientific">Meloidogyne enterolobii</name>
    <name type="common">Root-knot nematode worm</name>
    <name type="synonym">Meloidogyne mayaguensis</name>
    <dbReference type="NCBI Taxonomy" id="390850"/>
    <lineage>
        <taxon>Eukaryota</taxon>
        <taxon>Metazoa</taxon>
        <taxon>Ecdysozoa</taxon>
        <taxon>Nematoda</taxon>
        <taxon>Chromadorea</taxon>
        <taxon>Rhabditida</taxon>
        <taxon>Tylenchina</taxon>
        <taxon>Tylenchomorpha</taxon>
        <taxon>Tylenchoidea</taxon>
        <taxon>Meloidogynidae</taxon>
        <taxon>Meloidogyninae</taxon>
        <taxon>Meloidogyne</taxon>
    </lineage>
</organism>
<evidence type="ECO:0000313" key="2">
    <source>
        <dbReference type="Proteomes" id="UP000580250"/>
    </source>
</evidence>
<evidence type="ECO:0000313" key="1">
    <source>
        <dbReference type="EMBL" id="CAD2204790.1"/>
    </source>
</evidence>
<name>A0A6V7XZL0_MELEN</name>
<dbReference type="EMBL" id="CAJEWN010002672">
    <property type="protein sequence ID" value="CAD2204790.1"/>
    <property type="molecule type" value="Genomic_DNA"/>
</dbReference>
<dbReference type="AlphaFoldDB" id="A0A6V7XZL0"/>
<sequence length="150" mass="18134">MEIKKDFKSRSYEIKEKDKLILLIGVKYLIKLELKHPEILKIELLQRDVGIYYYKSYLESPEFPHTTESETKLHTIFLLNEIYDKFRIIIKKFEKNNNYLIKIFNDKLEDVINQIFSNLEESSNSEVYLLCYMSEFREILQLSFDVSFLL</sequence>
<proteinExistence type="predicted"/>
<dbReference type="Proteomes" id="UP000580250">
    <property type="component" value="Unassembled WGS sequence"/>
</dbReference>
<gene>
    <name evidence="1" type="ORF">MENT_LOCUS58554</name>
</gene>